<dbReference type="AlphaFoldDB" id="A0A834W6A3"/>
<proteinExistence type="predicted"/>
<dbReference type="EMBL" id="JAAIUW010000012">
    <property type="protein sequence ID" value="KAF7807426.1"/>
    <property type="molecule type" value="Genomic_DNA"/>
</dbReference>
<name>A0A834W6A3_9FABA</name>
<dbReference type="Proteomes" id="UP000634136">
    <property type="component" value="Unassembled WGS sequence"/>
</dbReference>
<sequence>MTICSFPYLDLLGMSTGAIGCGSVKFSGRVPFRVYSSSSIICSWFLYKNWKASRVSLLCSSCLLSSMSIFSANSLISVSALAFLETIVFPDRFGVYFLEKLSLEGEIVHPSIQLCLEVEVHDEGQIELDLDLGLSYSRFSNLEGSPCLVASFIGGEGCGGDGWLCFRFLVGGGRNKGYLERKTGGFCREGGGKAFGGLRSGYGGRKRRMCGG</sequence>
<evidence type="ECO:0000313" key="1">
    <source>
        <dbReference type="EMBL" id="KAF7807426.1"/>
    </source>
</evidence>
<gene>
    <name evidence="1" type="ORF">G2W53_039587</name>
</gene>
<protein>
    <submittedName>
        <fullName evidence="1">Uncharacterized protein</fullName>
    </submittedName>
</protein>
<keyword evidence="2" id="KW-1185">Reference proteome</keyword>
<accession>A0A834W6A3</accession>
<evidence type="ECO:0000313" key="2">
    <source>
        <dbReference type="Proteomes" id="UP000634136"/>
    </source>
</evidence>
<organism evidence="1 2">
    <name type="scientific">Senna tora</name>
    <dbReference type="NCBI Taxonomy" id="362788"/>
    <lineage>
        <taxon>Eukaryota</taxon>
        <taxon>Viridiplantae</taxon>
        <taxon>Streptophyta</taxon>
        <taxon>Embryophyta</taxon>
        <taxon>Tracheophyta</taxon>
        <taxon>Spermatophyta</taxon>
        <taxon>Magnoliopsida</taxon>
        <taxon>eudicotyledons</taxon>
        <taxon>Gunneridae</taxon>
        <taxon>Pentapetalae</taxon>
        <taxon>rosids</taxon>
        <taxon>fabids</taxon>
        <taxon>Fabales</taxon>
        <taxon>Fabaceae</taxon>
        <taxon>Caesalpinioideae</taxon>
        <taxon>Cassia clade</taxon>
        <taxon>Senna</taxon>
    </lineage>
</organism>
<comment type="caution">
    <text evidence="1">The sequence shown here is derived from an EMBL/GenBank/DDBJ whole genome shotgun (WGS) entry which is preliminary data.</text>
</comment>
<reference evidence="1" key="1">
    <citation type="submission" date="2020-09" db="EMBL/GenBank/DDBJ databases">
        <title>Genome-Enabled Discovery of Anthraquinone Biosynthesis in Senna tora.</title>
        <authorList>
            <person name="Kang S.-H."/>
            <person name="Pandey R.P."/>
            <person name="Lee C.-M."/>
            <person name="Sim J.-S."/>
            <person name="Jeong J.-T."/>
            <person name="Choi B.-S."/>
            <person name="Jung M."/>
            <person name="Ginzburg D."/>
            <person name="Zhao K."/>
            <person name="Won S.Y."/>
            <person name="Oh T.-J."/>
            <person name="Yu Y."/>
            <person name="Kim N.-H."/>
            <person name="Lee O.R."/>
            <person name="Lee T.-H."/>
            <person name="Bashyal P."/>
            <person name="Kim T.-S."/>
            <person name="Lee W.-H."/>
            <person name="Kawkins C."/>
            <person name="Kim C.-K."/>
            <person name="Kim J.S."/>
            <person name="Ahn B.O."/>
            <person name="Rhee S.Y."/>
            <person name="Sohng J.K."/>
        </authorList>
    </citation>
    <scope>NUCLEOTIDE SEQUENCE</scope>
    <source>
        <tissue evidence="1">Leaf</tissue>
    </source>
</reference>